<evidence type="ECO:0000313" key="5">
    <source>
        <dbReference type="WBParaSite" id="GPUH_0000999501-mRNA-1"/>
    </source>
</evidence>
<dbReference type="EMBL" id="UYRT01035443">
    <property type="protein sequence ID" value="VDK80283.1"/>
    <property type="molecule type" value="Genomic_DNA"/>
</dbReference>
<dbReference type="Gene3D" id="1.10.472.10">
    <property type="entry name" value="Cyclin-like"/>
    <property type="match status" value="1"/>
</dbReference>
<dbReference type="GO" id="GO:0016538">
    <property type="term" value="F:cyclin-dependent protein serine/threonine kinase regulator activity"/>
    <property type="evidence" value="ECO:0007669"/>
    <property type="project" value="InterPro"/>
</dbReference>
<keyword evidence="1" id="KW-0195">Cyclin</keyword>
<reference evidence="5" key="1">
    <citation type="submission" date="2016-06" db="UniProtKB">
        <authorList>
            <consortium name="WormBaseParasite"/>
        </authorList>
    </citation>
    <scope>IDENTIFICATION</scope>
</reference>
<proteinExistence type="predicted"/>
<gene>
    <name evidence="3" type="ORF">GPUH_LOCUS9984</name>
</gene>
<evidence type="ECO:0000256" key="1">
    <source>
        <dbReference type="ARBA" id="ARBA00023127"/>
    </source>
</evidence>
<organism evidence="5">
    <name type="scientific">Gongylonema pulchrum</name>
    <dbReference type="NCBI Taxonomy" id="637853"/>
    <lineage>
        <taxon>Eukaryota</taxon>
        <taxon>Metazoa</taxon>
        <taxon>Ecdysozoa</taxon>
        <taxon>Nematoda</taxon>
        <taxon>Chromadorea</taxon>
        <taxon>Rhabditida</taxon>
        <taxon>Spirurina</taxon>
        <taxon>Spiruromorpha</taxon>
        <taxon>Spiruroidea</taxon>
        <taxon>Gongylonematidae</taxon>
        <taxon>Gongylonema</taxon>
    </lineage>
</organism>
<reference evidence="3 4" key="2">
    <citation type="submission" date="2018-11" db="EMBL/GenBank/DDBJ databases">
        <authorList>
            <consortium name="Pathogen Informatics"/>
        </authorList>
    </citation>
    <scope>NUCLEOTIDE SEQUENCE [LARGE SCALE GENOMIC DNA]</scope>
</reference>
<evidence type="ECO:0000256" key="2">
    <source>
        <dbReference type="SAM" id="MobiDB-lite"/>
    </source>
</evidence>
<dbReference type="PANTHER" id="PTHR10026">
    <property type="entry name" value="CYCLIN"/>
    <property type="match status" value="1"/>
</dbReference>
<dbReference type="OrthoDB" id="10264655at2759"/>
<dbReference type="SUPFAM" id="SSF47954">
    <property type="entry name" value="Cyclin-like"/>
    <property type="match status" value="1"/>
</dbReference>
<protein>
    <submittedName>
        <fullName evidence="5">CYCLIN domain-containing protein</fullName>
    </submittedName>
</protein>
<dbReference type="Proteomes" id="UP000271098">
    <property type="component" value="Unassembled WGS sequence"/>
</dbReference>
<accession>A0A183DMP3</accession>
<dbReference type="WBParaSite" id="GPUH_0000999501-mRNA-1">
    <property type="protein sequence ID" value="GPUH_0000999501-mRNA-1"/>
    <property type="gene ID" value="GPUH_0000999501"/>
</dbReference>
<name>A0A183DMP3_9BILA</name>
<dbReference type="AlphaFoldDB" id="A0A183DMP3"/>
<evidence type="ECO:0000313" key="3">
    <source>
        <dbReference type="EMBL" id="VDK80283.1"/>
    </source>
</evidence>
<sequence>MNDGLRTDIFLRYRPETIACSCIHLAARTIREPVPLPREPFPWFEAFGASDRDVQAISLLLLRVYARTRPPNWVRLNDTVKKLRATLNTVITKAQQAEAVANKEVERAKAILDKKRREIAKKTGETEQRQNGEAKNKLKEDRCPVKNTKDKLKEGWYLLDDFIILLI</sequence>
<keyword evidence="4" id="KW-1185">Reference proteome</keyword>
<dbReference type="GO" id="GO:0006357">
    <property type="term" value="P:regulation of transcription by RNA polymerase II"/>
    <property type="evidence" value="ECO:0007669"/>
    <property type="project" value="InterPro"/>
</dbReference>
<dbReference type="InterPro" id="IPR043198">
    <property type="entry name" value="Cyclin/Ssn8"/>
</dbReference>
<feature type="region of interest" description="Disordered" evidence="2">
    <location>
        <begin position="121"/>
        <end position="140"/>
    </location>
</feature>
<evidence type="ECO:0000313" key="4">
    <source>
        <dbReference type="Proteomes" id="UP000271098"/>
    </source>
</evidence>
<dbReference type="InterPro" id="IPR036915">
    <property type="entry name" value="Cyclin-like_sf"/>
</dbReference>